<proteinExistence type="predicted"/>
<reference evidence="2" key="1">
    <citation type="journal article" date="2022" name="Microbiol. Resour. Announc.">
        <title>Draft Genome Sequence of a Methanogenic Archaeon from West Spitsbergen Permafrost.</title>
        <authorList>
            <person name="Trubitsyn V."/>
            <person name="Rivkina E."/>
            <person name="Shcherbakova V."/>
        </authorList>
    </citation>
    <scope>NUCLEOTIDE SEQUENCE [LARGE SCALE GENOMIC DNA]</scope>
    <source>
        <strain evidence="2">VT</strain>
    </source>
</reference>
<sequence length="50" mass="6237">MSLKEEDPERYQFLLSVLRTGKYERFVKQERRNLANNSKFNPFQYVHEYH</sequence>
<gene>
    <name evidence="1" type="ORF">K8N75_09890</name>
</gene>
<dbReference type="RefSeq" id="WP_223791899.1">
    <property type="nucleotide sequence ID" value="NZ_JAIOUQ010000011.1"/>
</dbReference>
<comment type="caution">
    <text evidence="1">The sequence shown here is derived from an EMBL/GenBank/DDBJ whole genome shotgun (WGS) entry which is preliminary data.</text>
</comment>
<protein>
    <submittedName>
        <fullName evidence="1">Uncharacterized protein</fullName>
    </submittedName>
</protein>
<dbReference type="EMBL" id="JAIOUQ010000011">
    <property type="protein sequence ID" value="MBZ2166347.1"/>
    <property type="molecule type" value="Genomic_DNA"/>
</dbReference>
<dbReference type="Proteomes" id="UP000825933">
    <property type="component" value="Unassembled WGS sequence"/>
</dbReference>
<keyword evidence="2" id="KW-1185">Reference proteome</keyword>
<accession>A0A8T5UVR8</accession>
<evidence type="ECO:0000313" key="2">
    <source>
        <dbReference type="Proteomes" id="UP000825933"/>
    </source>
</evidence>
<evidence type="ECO:0000313" key="1">
    <source>
        <dbReference type="EMBL" id="MBZ2166347.1"/>
    </source>
</evidence>
<dbReference type="AlphaFoldDB" id="A0A8T5UVR8"/>
<name>A0A8T5UVR8_9EURY</name>
<organism evidence="1 2">
    <name type="scientific">Methanobacterium spitsbergense</name>
    <dbReference type="NCBI Taxonomy" id="2874285"/>
    <lineage>
        <taxon>Archaea</taxon>
        <taxon>Methanobacteriati</taxon>
        <taxon>Methanobacteriota</taxon>
        <taxon>Methanomada group</taxon>
        <taxon>Methanobacteria</taxon>
        <taxon>Methanobacteriales</taxon>
        <taxon>Methanobacteriaceae</taxon>
        <taxon>Methanobacterium</taxon>
    </lineage>
</organism>